<gene>
    <name evidence="1" type="ORF">HDID_LOCUS5738</name>
    <name evidence="2" type="ORF">WMSIL1_LOCUS13360</name>
</gene>
<evidence type="ECO:0000313" key="5">
    <source>
        <dbReference type="WBParaSite" id="HDID_0000574001-mRNA-1"/>
    </source>
</evidence>
<evidence type="ECO:0000313" key="3">
    <source>
        <dbReference type="Proteomes" id="UP000274504"/>
    </source>
</evidence>
<dbReference type="EMBL" id="UYSG01003305">
    <property type="protein sequence ID" value="VDL58056.1"/>
    <property type="molecule type" value="Genomic_DNA"/>
</dbReference>
<dbReference type="Proteomes" id="UP000274504">
    <property type="component" value="Unassembled WGS sequence"/>
</dbReference>
<evidence type="ECO:0000313" key="1">
    <source>
        <dbReference type="EMBL" id="VDL58056.1"/>
    </source>
</evidence>
<dbReference type="InterPro" id="IPR032710">
    <property type="entry name" value="NTF2-like_dom_sf"/>
</dbReference>
<dbReference type="WBParaSite" id="HDID_0000574001-mRNA-1">
    <property type="protein sequence ID" value="HDID_0000574001-mRNA-1"/>
    <property type="gene ID" value="HDID_0000574001"/>
</dbReference>
<reference evidence="5" key="1">
    <citation type="submission" date="2017-02" db="UniProtKB">
        <authorList>
            <consortium name="WormBaseParasite"/>
        </authorList>
    </citation>
    <scope>IDENTIFICATION</scope>
</reference>
<dbReference type="AlphaFoldDB" id="A0A0R3SLC5"/>
<reference evidence="1 3" key="2">
    <citation type="submission" date="2018-11" db="EMBL/GenBank/DDBJ databases">
        <authorList>
            <consortium name="Pathogen Informatics"/>
        </authorList>
    </citation>
    <scope>NUCLEOTIDE SEQUENCE [LARGE SCALE GENOMIC DNA]</scope>
</reference>
<name>A0A0R3SLC5_HYMDI</name>
<proteinExistence type="predicted"/>
<keyword evidence="4" id="KW-1185">Reference proteome</keyword>
<dbReference type="SUPFAM" id="SSF54427">
    <property type="entry name" value="NTF2-like"/>
    <property type="match status" value="1"/>
</dbReference>
<dbReference type="Proteomes" id="UP000321570">
    <property type="component" value="Unassembled WGS sequence"/>
</dbReference>
<reference evidence="2 4" key="3">
    <citation type="submission" date="2019-07" db="EMBL/GenBank/DDBJ databases">
        <authorList>
            <person name="Jastrzebski P J."/>
            <person name="Paukszto L."/>
            <person name="Jastrzebski P J."/>
        </authorList>
    </citation>
    <scope>NUCLEOTIDE SEQUENCE [LARGE SCALE GENOMIC DNA]</scope>
    <source>
        <strain evidence="2 4">WMS-il1</strain>
    </source>
</reference>
<dbReference type="EMBL" id="CABIJS010000694">
    <property type="protein sequence ID" value="VUZ55514.1"/>
    <property type="molecule type" value="Genomic_DNA"/>
</dbReference>
<protein>
    <submittedName>
        <fullName evidence="1 5">Uncharacterized protein</fullName>
    </submittedName>
</protein>
<accession>A0A0R3SLC5</accession>
<sequence>MYYVDYSRSSSRISPYYFRDALHMCERELFLGLKSIRKHITVLRREKPKLEISQIEGIRTSSLYSQILLTGDVLTYRNEVVGTFKHSLLLKSLGEDTVRIIFDSMNFYPPEPECEELTPESILKTYRGLSSTSKRIWAANNVDRNPARLDAIEEVAEIDNEED</sequence>
<organism evidence="5">
    <name type="scientific">Hymenolepis diminuta</name>
    <name type="common">Rat tapeworm</name>
    <dbReference type="NCBI Taxonomy" id="6216"/>
    <lineage>
        <taxon>Eukaryota</taxon>
        <taxon>Metazoa</taxon>
        <taxon>Spiralia</taxon>
        <taxon>Lophotrochozoa</taxon>
        <taxon>Platyhelminthes</taxon>
        <taxon>Cestoda</taxon>
        <taxon>Eucestoda</taxon>
        <taxon>Cyclophyllidea</taxon>
        <taxon>Hymenolepididae</taxon>
        <taxon>Hymenolepis</taxon>
    </lineage>
</organism>
<evidence type="ECO:0000313" key="4">
    <source>
        <dbReference type="Proteomes" id="UP000321570"/>
    </source>
</evidence>
<evidence type="ECO:0000313" key="2">
    <source>
        <dbReference type="EMBL" id="VUZ55514.1"/>
    </source>
</evidence>